<keyword evidence="12" id="KW-1185">Reference proteome</keyword>
<feature type="transmembrane region" description="Helical" evidence="9">
    <location>
        <begin position="341"/>
        <end position="361"/>
    </location>
</feature>
<name>A0ABP6TXI0_9ACTN</name>
<evidence type="ECO:0000256" key="5">
    <source>
        <dbReference type="ARBA" id="ARBA00022989"/>
    </source>
</evidence>
<feature type="transmembrane region" description="Helical" evidence="9">
    <location>
        <begin position="86"/>
        <end position="105"/>
    </location>
</feature>
<dbReference type="Gene3D" id="1.20.1250.20">
    <property type="entry name" value="MFS general substrate transporter like domains"/>
    <property type="match status" value="1"/>
</dbReference>
<feature type="transmembrane region" description="Helical" evidence="9">
    <location>
        <begin position="170"/>
        <end position="195"/>
    </location>
</feature>
<keyword evidence="6 9" id="KW-0472">Membrane</keyword>
<sequence>MTNAAQAPAGAKAGRKEWIGLGVLALPTLLIALDIGVLFLALPQLSEDLGTSGTEQLWITDIYGFMLAGFLITMGNLGDRIGRRRLLLIGAAAFGAASLLAAYASSPGMLIAARALLGVAGATLNPSTLALISNMFRDDRERGLAISFWATCQFGGSALGPLVGGLMLDHFWWGSVFLLGVPVMAVLLVAGPLLLPEYRTGRASGPLDLVSVALSLLAILPVVYGIKELAAGGAHSSPTVALAALAVGLAAGVLFLRRQRTLDDPLVDLRLFGKPAFSIALAAMALASGAFAGTSFLTSQYIMSVAELTPTAAGLWQAPTGGGIAAGVLLAPLFLRWMKPLTAMVGGLCLSAAALLALTQVGSEGGLVAVVGCIALVAFGVGPLFALGTGLVVGAVRPEKAGSAASLSESSNVLGSTVGLAVLGTLGATVYRDDVADAVPASLSGPVAEAARETVAGGTAAAGRLTGDAAHALVSAAREAFTHSLNAVSWVAAATVAAVAVTIAVKLREEKDPAAAAAGEDAAGEDVSEEAVSGAPERSGV</sequence>
<feature type="transmembrane region" description="Helical" evidence="9">
    <location>
        <begin position="21"/>
        <end position="42"/>
    </location>
</feature>
<feature type="transmembrane region" description="Helical" evidence="9">
    <location>
        <begin position="207"/>
        <end position="226"/>
    </location>
</feature>
<dbReference type="PROSITE" id="PS50850">
    <property type="entry name" value="MFS"/>
    <property type="match status" value="1"/>
</dbReference>
<evidence type="ECO:0000256" key="7">
    <source>
        <dbReference type="ARBA" id="ARBA00023251"/>
    </source>
</evidence>
<dbReference type="EMBL" id="BAAAXF010000051">
    <property type="protein sequence ID" value="GAA3500035.1"/>
    <property type="molecule type" value="Genomic_DNA"/>
</dbReference>
<feature type="transmembrane region" description="Helical" evidence="9">
    <location>
        <begin position="315"/>
        <end position="334"/>
    </location>
</feature>
<reference evidence="12" key="1">
    <citation type="journal article" date="2019" name="Int. J. Syst. Evol. Microbiol.">
        <title>The Global Catalogue of Microorganisms (GCM) 10K type strain sequencing project: providing services to taxonomists for standard genome sequencing and annotation.</title>
        <authorList>
            <consortium name="The Broad Institute Genomics Platform"/>
            <consortium name="The Broad Institute Genome Sequencing Center for Infectious Disease"/>
            <person name="Wu L."/>
            <person name="Ma J."/>
        </authorList>
    </citation>
    <scope>NUCLEOTIDE SEQUENCE [LARGE SCALE GENOMIC DNA]</scope>
    <source>
        <strain evidence="12">JCM 4816</strain>
    </source>
</reference>
<evidence type="ECO:0000256" key="9">
    <source>
        <dbReference type="SAM" id="Phobius"/>
    </source>
</evidence>
<protein>
    <submittedName>
        <fullName evidence="11">MFS transporter</fullName>
    </submittedName>
</protein>
<feature type="domain" description="Major facilitator superfamily (MFS) profile" evidence="10">
    <location>
        <begin position="20"/>
        <end position="512"/>
    </location>
</feature>
<comment type="subcellular location">
    <subcellularLocation>
        <location evidence="1">Cell membrane</location>
        <topology evidence="1">Multi-pass membrane protein</topology>
    </subcellularLocation>
</comment>
<dbReference type="PANTHER" id="PTHR42718">
    <property type="entry name" value="MAJOR FACILITATOR SUPERFAMILY MULTIDRUG TRANSPORTER MFSC"/>
    <property type="match status" value="1"/>
</dbReference>
<feature type="transmembrane region" description="Helical" evidence="9">
    <location>
        <begin position="62"/>
        <end position="79"/>
    </location>
</feature>
<evidence type="ECO:0000256" key="3">
    <source>
        <dbReference type="ARBA" id="ARBA00022475"/>
    </source>
</evidence>
<dbReference type="InterPro" id="IPR036259">
    <property type="entry name" value="MFS_trans_sf"/>
</dbReference>
<evidence type="ECO:0000313" key="11">
    <source>
        <dbReference type="EMBL" id="GAA3500035.1"/>
    </source>
</evidence>
<evidence type="ECO:0000256" key="1">
    <source>
        <dbReference type="ARBA" id="ARBA00004651"/>
    </source>
</evidence>
<dbReference type="CDD" id="cd17321">
    <property type="entry name" value="MFS_MMR_MDR_like"/>
    <property type="match status" value="1"/>
</dbReference>
<dbReference type="SUPFAM" id="SSF103473">
    <property type="entry name" value="MFS general substrate transporter"/>
    <property type="match status" value="1"/>
</dbReference>
<feature type="transmembrane region" description="Helical" evidence="9">
    <location>
        <begin position="238"/>
        <end position="256"/>
    </location>
</feature>
<keyword evidence="5 9" id="KW-1133">Transmembrane helix</keyword>
<keyword evidence="3" id="KW-1003">Cell membrane</keyword>
<keyword evidence="2" id="KW-0813">Transport</keyword>
<feature type="transmembrane region" description="Helical" evidence="9">
    <location>
        <begin position="367"/>
        <end position="393"/>
    </location>
</feature>
<feature type="region of interest" description="Disordered" evidence="8">
    <location>
        <begin position="514"/>
        <end position="541"/>
    </location>
</feature>
<evidence type="ECO:0000313" key="12">
    <source>
        <dbReference type="Proteomes" id="UP001501455"/>
    </source>
</evidence>
<gene>
    <name evidence="11" type="ORF">GCM10019016_071400</name>
</gene>
<evidence type="ECO:0000256" key="8">
    <source>
        <dbReference type="SAM" id="MobiDB-lite"/>
    </source>
</evidence>
<dbReference type="RefSeq" id="WP_345580861.1">
    <property type="nucleotide sequence ID" value="NZ_BAAAXF010000051.1"/>
</dbReference>
<keyword evidence="7" id="KW-0046">Antibiotic resistance</keyword>
<evidence type="ECO:0000259" key="10">
    <source>
        <dbReference type="PROSITE" id="PS50850"/>
    </source>
</evidence>
<dbReference type="PANTHER" id="PTHR42718:SF47">
    <property type="entry name" value="METHYL VIOLOGEN RESISTANCE PROTEIN SMVA"/>
    <property type="match status" value="1"/>
</dbReference>
<proteinExistence type="predicted"/>
<feature type="transmembrane region" description="Helical" evidence="9">
    <location>
        <begin position="111"/>
        <end position="132"/>
    </location>
</feature>
<accession>A0ABP6TXI0</accession>
<feature type="transmembrane region" description="Helical" evidence="9">
    <location>
        <begin position="277"/>
        <end position="303"/>
    </location>
</feature>
<feature type="transmembrane region" description="Helical" evidence="9">
    <location>
        <begin position="144"/>
        <end position="164"/>
    </location>
</feature>
<keyword evidence="4 9" id="KW-0812">Transmembrane</keyword>
<evidence type="ECO:0000256" key="4">
    <source>
        <dbReference type="ARBA" id="ARBA00022692"/>
    </source>
</evidence>
<dbReference type="InterPro" id="IPR011701">
    <property type="entry name" value="MFS"/>
</dbReference>
<evidence type="ECO:0000256" key="2">
    <source>
        <dbReference type="ARBA" id="ARBA00022448"/>
    </source>
</evidence>
<comment type="caution">
    <text evidence="11">The sequence shown here is derived from an EMBL/GenBank/DDBJ whole genome shotgun (WGS) entry which is preliminary data.</text>
</comment>
<dbReference type="Proteomes" id="UP001501455">
    <property type="component" value="Unassembled WGS sequence"/>
</dbReference>
<dbReference type="InterPro" id="IPR020846">
    <property type="entry name" value="MFS_dom"/>
</dbReference>
<evidence type="ECO:0000256" key="6">
    <source>
        <dbReference type="ARBA" id="ARBA00023136"/>
    </source>
</evidence>
<dbReference type="Pfam" id="PF07690">
    <property type="entry name" value="MFS_1"/>
    <property type="match status" value="1"/>
</dbReference>
<organism evidence="11 12">
    <name type="scientific">Streptomyces prasinosporus</name>
    <dbReference type="NCBI Taxonomy" id="68256"/>
    <lineage>
        <taxon>Bacteria</taxon>
        <taxon>Bacillati</taxon>
        <taxon>Actinomycetota</taxon>
        <taxon>Actinomycetes</taxon>
        <taxon>Kitasatosporales</taxon>
        <taxon>Streptomycetaceae</taxon>
        <taxon>Streptomyces</taxon>
        <taxon>Streptomyces albogriseolus group</taxon>
    </lineage>
</organism>